<evidence type="ECO:0000256" key="8">
    <source>
        <dbReference type="SAM" id="Phobius"/>
    </source>
</evidence>
<feature type="domain" description="ABC3 transporter permease C-terminal" evidence="9">
    <location>
        <begin position="818"/>
        <end position="934"/>
    </location>
</feature>
<feature type="transmembrane region" description="Helical" evidence="8">
    <location>
        <begin position="867"/>
        <end position="893"/>
    </location>
</feature>
<feature type="transmembrane region" description="Helical" evidence="8">
    <location>
        <begin position="370"/>
        <end position="393"/>
    </location>
</feature>
<dbReference type="RefSeq" id="WP_095615493.1">
    <property type="nucleotide sequence ID" value="NZ_MVOH01000017.1"/>
</dbReference>
<evidence type="ECO:0000313" key="11">
    <source>
        <dbReference type="EMBL" id="PAU67034.1"/>
    </source>
</evidence>
<feature type="transmembrane region" description="Helical" evidence="8">
    <location>
        <begin position="812"/>
        <end position="836"/>
    </location>
</feature>
<evidence type="ECO:0000256" key="6">
    <source>
        <dbReference type="ARBA" id="ARBA00038076"/>
    </source>
</evidence>
<evidence type="ECO:0000256" key="5">
    <source>
        <dbReference type="ARBA" id="ARBA00023136"/>
    </source>
</evidence>
<dbReference type="InterPro" id="IPR003838">
    <property type="entry name" value="ABC3_permease_C"/>
</dbReference>
<evidence type="ECO:0000256" key="2">
    <source>
        <dbReference type="ARBA" id="ARBA00022475"/>
    </source>
</evidence>
<feature type="transmembrane region" description="Helical" evidence="8">
    <location>
        <begin position="462"/>
        <end position="483"/>
    </location>
</feature>
<evidence type="ECO:0000259" key="10">
    <source>
        <dbReference type="Pfam" id="PF12704"/>
    </source>
</evidence>
<reference evidence="11 12" key="1">
    <citation type="journal article" date="2017" name="ISME J.">
        <title>Unveiling bifidobacterial biogeography across the mammalian branch of the tree of life.</title>
        <authorList>
            <person name="Milani C."/>
            <person name="Mangifesta M."/>
            <person name="Mancabelli L."/>
            <person name="Lugli G.A."/>
            <person name="James K."/>
            <person name="Duranti S."/>
            <person name="Turroni F."/>
            <person name="Ferrario C."/>
            <person name="Ossiprandi M.C."/>
            <person name="van Sinderen D."/>
            <person name="Ventura M."/>
        </authorList>
    </citation>
    <scope>NUCLEOTIDE SEQUENCE [LARGE SCALE GENOMIC DNA]</scope>
    <source>
        <strain evidence="12">Ham19E</strain>
    </source>
</reference>
<dbReference type="PANTHER" id="PTHR30572">
    <property type="entry name" value="MEMBRANE COMPONENT OF TRANSPORTER-RELATED"/>
    <property type="match status" value="1"/>
</dbReference>
<dbReference type="InterPro" id="IPR025857">
    <property type="entry name" value="MacB_PCD"/>
</dbReference>
<keyword evidence="5 8" id="KW-0472">Membrane</keyword>
<dbReference type="EMBL" id="MVOH01000017">
    <property type="protein sequence ID" value="PAU67034.1"/>
    <property type="molecule type" value="Genomic_DNA"/>
</dbReference>
<feature type="coiled-coil region" evidence="7">
    <location>
        <begin position="670"/>
        <end position="713"/>
    </location>
</feature>
<evidence type="ECO:0000256" key="3">
    <source>
        <dbReference type="ARBA" id="ARBA00022692"/>
    </source>
</evidence>
<keyword evidence="3 8" id="KW-0812">Transmembrane</keyword>
<feature type="transmembrane region" description="Helical" evidence="8">
    <location>
        <begin position="12"/>
        <end position="34"/>
    </location>
</feature>
<dbReference type="Pfam" id="PF12704">
    <property type="entry name" value="MacB_PCD"/>
    <property type="match status" value="1"/>
</dbReference>
<dbReference type="OrthoDB" id="9780560at2"/>
<evidence type="ECO:0000256" key="4">
    <source>
        <dbReference type="ARBA" id="ARBA00022989"/>
    </source>
</evidence>
<keyword evidence="4 8" id="KW-1133">Transmembrane helix</keyword>
<feature type="transmembrane region" description="Helical" evidence="8">
    <location>
        <begin position="422"/>
        <end position="442"/>
    </location>
</feature>
<comment type="subcellular location">
    <subcellularLocation>
        <location evidence="1">Cell membrane</location>
        <topology evidence="1">Multi-pass membrane protein</topology>
    </subcellularLocation>
</comment>
<evidence type="ECO:0000256" key="7">
    <source>
        <dbReference type="SAM" id="Coils"/>
    </source>
</evidence>
<keyword evidence="12" id="KW-1185">Reference proteome</keyword>
<dbReference type="Proteomes" id="UP000218399">
    <property type="component" value="Unassembled WGS sequence"/>
</dbReference>
<organism evidence="11 12">
    <name type="scientific">Bifidobacterium criceti</name>
    <dbReference type="NCBI Taxonomy" id="1960969"/>
    <lineage>
        <taxon>Bacteria</taxon>
        <taxon>Bacillati</taxon>
        <taxon>Actinomycetota</taxon>
        <taxon>Actinomycetes</taxon>
        <taxon>Bifidobacteriales</taxon>
        <taxon>Bifidobacteriaceae</taxon>
        <taxon>Bifidobacterium</taxon>
    </lineage>
</organism>
<comment type="caution">
    <text evidence="11">The sequence shown here is derived from an EMBL/GenBank/DDBJ whole genome shotgun (WGS) entry which is preliminary data.</text>
</comment>
<proteinExistence type="inferred from homology"/>
<feature type="domain" description="MacB-like periplasmic core" evidence="10">
    <location>
        <begin position="17"/>
        <end position="232"/>
    </location>
</feature>
<evidence type="ECO:0000259" key="9">
    <source>
        <dbReference type="Pfam" id="PF02687"/>
    </source>
</evidence>
<feature type="transmembrane region" description="Helical" evidence="8">
    <location>
        <begin position="905"/>
        <end position="924"/>
    </location>
</feature>
<dbReference type="GO" id="GO:0005886">
    <property type="term" value="C:plasma membrane"/>
    <property type="evidence" value="ECO:0007669"/>
    <property type="project" value="UniProtKB-SubCell"/>
</dbReference>
<feature type="transmembrane region" description="Helical" evidence="8">
    <location>
        <begin position="324"/>
        <end position="350"/>
    </location>
</feature>
<dbReference type="GO" id="GO:0022857">
    <property type="term" value="F:transmembrane transporter activity"/>
    <property type="evidence" value="ECO:0007669"/>
    <property type="project" value="TreeGrafter"/>
</dbReference>
<evidence type="ECO:0000313" key="12">
    <source>
        <dbReference type="Proteomes" id="UP000218399"/>
    </source>
</evidence>
<dbReference type="AlphaFoldDB" id="A0A2A2ECR5"/>
<gene>
    <name evidence="11" type="ORF">B1526_1534</name>
</gene>
<feature type="transmembrane region" description="Helical" evidence="8">
    <location>
        <begin position="280"/>
        <end position="304"/>
    </location>
</feature>
<comment type="similarity">
    <text evidence="6">Belongs to the ABC-4 integral membrane protein family.</text>
</comment>
<protein>
    <submittedName>
        <fullName evidence="11">ABC transporter permease</fullName>
    </submittedName>
</protein>
<accession>A0A2A2ECR5</accession>
<keyword evidence="2" id="KW-1003">Cell membrane</keyword>
<dbReference type="Pfam" id="PF02687">
    <property type="entry name" value="FtsX"/>
    <property type="match status" value="2"/>
</dbReference>
<feature type="transmembrane region" description="Helical" evidence="8">
    <location>
        <begin position="513"/>
        <end position="533"/>
    </location>
</feature>
<feature type="domain" description="ABC3 transporter permease C-terminal" evidence="9">
    <location>
        <begin position="283"/>
        <end position="403"/>
    </location>
</feature>
<keyword evidence="7" id="KW-0175">Coiled coil</keyword>
<evidence type="ECO:0000256" key="1">
    <source>
        <dbReference type="ARBA" id="ARBA00004651"/>
    </source>
</evidence>
<name>A0A2A2ECR5_9BIFI</name>
<sequence>MFRIGLRDTKAHFRRFVMSIIAIALGVAFVVGSFCFREMLNDQVAQMMGSNSDADVYVRGATEQKEDGEGGVNSHTYNEISTDVIPDIEKVDGVASADATHQLGNAVLLDRNGDAMTTVGAPTLVIGFDEHDPWRSTHFVSGGYPRTDDAVALLEDTADKAGLRTGDTAKIVIDGEVHEMTVSGVFTSPSTQLGAILILARPSFVEHQLQEEGEDTSSVQYIGVYGDKTTPLDEAAQQQLADRINEMLPKSADAHAVTGASVRDESTKSIQDQLGFIQPLILIFAAIALFVGAFIIANTFTMIVRESMRGYALLRSVGASPLQVFASVLIQAVILGLVGSGIGVLLGWGLLEAIAKGMTSGGMPLSGSPAPSATDVIIGVIVGVVVTIIGATLPAKTAATAPPIQAMNETVNPEKPVKARGWLGIAMVVIGAAFWVLCYLDAAKTVDWQWLNDLGSGWTLGLGAGFVVIGAIVCAPAFVAPAAKVLGWVPSKMFPVTGKLATRNIGRAKRRTANTAAALFIGVAIVSCLGVVATSMKTSVSNLVDNNVNADYVAMTASMSQPISTKAVDAIEDTDGVGASSPIYMLPTVKVANATEDIMPNTGNIDLFTKIAPIAQQDGDAAKAVEDGEAAVGRTIADDEHWKIGDVIDLESENTSVDEEATKQASEAYQKQVEQQATALQQEAQQLAASGDVSGAQAKAKEAEDVVKQAQDVDPKQFVKMKTETKKEQVRIGAIIDDSLYADGVMISLPTAEKLTSKDMMMVTQMYVQAEPGADVEHLGKDLKETVKPFYTVSVLTRDEFKSSMSSMINSMLAIIYALLALSIIIAIFGIVNTLALNVSERTKEIGLLRAIGTSNGQVRGMLAIEAVILSVFGTIVGIVVGVAAGVVIRAAYESQGMTTLTIPWDQLVLFLVVAVLVGLVASISPARRALKQPVLDAVASE</sequence>
<dbReference type="PANTHER" id="PTHR30572:SF4">
    <property type="entry name" value="ABC TRANSPORTER PERMEASE YTRF"/>
    <property type="match status" value="1"/>
</dbReference>
<dbReference type="InterPro" id="IPR050250">
    <property type="entry name" value="Macrolide_Exporter_MacB"/>
</dbReference>